<dbReference type="EMBL" id="JBHYPX010000009">
    <property type="protein sequence ID" value="MFE1351735.1"/>
    <property type="molecule type" value="Genomic_DNA"/>
</dbReference>
<evidence type="ECO:0000259" key="1">
    <source>
        <dbReference type="Pfam" id="PF01425"/>
    </source>
</evidence>
<gene>
    <name evidence="3" type="primary">atzF</name>
    <name evidence="3" type="ORF">ACFW6T_07055</name>
</gene>
<dbReference type="InterPro" id="IPR023631">
    <property type="entry name" value="Amidase_dom"/>
</dbReference>
<keyword evidence="3" id="KW-0378">Hydrolase</keyword>
<dbReference type="PANTHER" id="PTHR11895">
    <property type="entry name" value="TRANSAMIDASE"/>
    <property type="match status" value="1"/>
</dbReference>
<feature type="domain" description="Allophanate hydrolase C-terminal" evidence="2">
    <location>
        <begin position="454"/>
        <end position="577"/>
    </location>
</feature>
<sequence>MNPTATTTAPGATAPGATAAERVAAAYRRIEEADRPEVWITLRPRAEVEAEARALDARTAADEHLPLAGLLYAVKDNIDVAGLPTTAACPSYAYRPEVSATAVRRLAAAGAIVLGKTNMDQFATGLVGTRSPYGEVRAAHHPERVSGGSSSGSAVAVALGIADFALGTDTAGSGRVPAALNGVVGVKPTLGLVPTTGVVPAARPYDAVTVFARTLAGAVPPLAVMTGPDGADPLSRSWPDAVRLAAPERPRVALPREEDLAPLSGRARAAFRAAADRLRASGAETAAVDVSPLLEAARLLYDGALVAERYAAVGAFLAGAPEGADPTVSAIVLAAADLPAHALAADLERLDRHRAAAARLLSGFDALLLPTTTGHPSLADVRADPVGVNGRLGTYTNFVNLLDLAAVAVPAGEADGGSFGVSVVTRAFDDQVGLDVAARLTGEEPPGPLPDNGVDLAVFGAHRRGQPLAHQLTGPGARYAGPVRTAAAYRLVALPTEPAKPGLVHVGPEGGGAVTGERWTLSPAALGRFLAALPAPMSLGRIRLDNGSTVLGFQCDPHAAATGTDITRYGDWLAYLAAGAER</sequence>
<name>A0ABW6GG70_9ACTN</name>
<protein>
    <submittedName>
        <fullName evidence="3">Allophanate hydrolase</fullName>
        <ecNumber evidence="3">3.5.1.54</ecNumber>
    </submittedName>
</protein>
<keyword evidence="4" id="KW-1185">Reference proteome</keyword>
<dbReference type="InterPro" id="IPR053844">
    <property type="entry name" value="AH_C"/>
</dbReference>
<evidence type="ECO:0000259" key="2">
    <source>
        <dbReference type="Pfam" id="PF21986"/>
    </source>
</evidence>
<proteinExistence type="predicted"/>
<dbReference type="Gene3D" id="1.20.58.1700">
    <property type="match status" value="1"/>
</dbReference>
<accession>A0ABW6GG70</accession>
<dbReference type="PANTHER" id="PTHR11895:SF169">
    <property type="entry name" value="GLUTAMYL-TRNA(GLN) AMIDOTRANSFERASE"/>
    <property type="match status" value="1"/>
</dbReference>
<dbReference type="RefSeq" id="WP_380322186.1">
    <property type="nucleotide sequence ID" value="NZ_JBHYPW010000016.1"/>
</dbReference>
<dbReference type="Gene3D" id="3.90.1300.10">
    <property type="entry name" value="Amidase signature (AS) domain"/>
    <property type="match status" value="1"/>
</dbReference>
<dbReference type="NCBIfam" id="NF006043">
    <property type="entry name" value="PRK08186.1"/>
    <property type="match status" value="1"/>
</dbReference>
<feature type="domain" description="Amidase" evidence="1">
    <location>
        <begin position="23"/>
        <end position="431"/>
    </location>
</feature>
<comment type="caution">
    <text evidence="3">The sequence shown here is derived from an EMBL/GenBank/DDBJ whole genome shotgun (WGS) entry which is preliminary data.</text>
</comment>
<dbReference type="InterPro" id="IPR000120">
    <property type="entry name" value="Amidase"/>
</dbReference>
<dbReference type="Pfam" id="PF01425">
    <property type="entry name" value="Amidase"/>
    <property type="match status" value="1"/>
</dbReference>
<dbReference type="InterPro" id="IPR014085">
    <property type="entry name" value="Allophanate_hydrolase"/>
</dbReference>
<dbReference type="NCBIfam" id="TIGR02713">
    <property type="entry name" value="allophanate_hyd"/>
    <property type="match status" value="1"/>
</dbReference>
<organism evidence="3 4">
    <name type="scientific">Kitasatospora phosalacinea</name>
    <dbReference type="NCBI Taxonomy" id="2065"/>
    <lineage>
        <taxon>Bacteria</taxon>
        <taxon>Bacillati</taxon>
        <taxon>Actinomycetota</taxon>
        <taxon>Actinomycetes</taxon>
        <taxon>Kitasatosporales</taxon>
        <taxon>Streptomycetaceae</taxon>
        <taxon>Kitasatospora</taxon>
    </lineage>
</organism>
<dbReference type="Proteomes" id="UP001599542">
    <property type="component" value="Unassembled WGS sequence"/>
</dbReference>
<dbReference type="Gene3D" id="3.10.490.10">
    <property type="entry name" value="Gamma-glutamyl cyclotransferase-like"/>
    <property type="match status" value="1"/>
</dbReference>
<reference evidence="3 4" key="1">
    <citation type="submission" date="2024-09" db="EMBL/GenBank/DDBJ databases">
        <title>The Natural Products Discovery Center: Release of the First 8490 Sequenced Strains for Exploring Actinobacteria Biosynthetic Diversity.</title>
        <authorList>
            <person name="Kalkreuter E."/>
            <person name="Kautsar S.A."/>
            <person name="Yang D."/>
            <person name="Bader C.D."/>
            <person name="Teijaro C.N."/>
            <person name="Fluegel L."/>
            <person name="Davis C.M."/>
            <person name="Simpson J.R."/>
            <person name="Lauterbach L."/>
            <person name="Steele A.D."/>
            <person name="Gui C."/>
            <person name="Meng S."/>
            <person name="Li G."/>
            <person name="Viehrig K."/>
            <person name="Ye F."/>
            <person name="Su P."/>
            <person name="Kiefer A.F."/>
            <person name="Nichols A."/>
            <person name="Cepeda A.J."/>
            <person name="Yan W."/>
            <person name="Fan B."/>
            <person name="Jiang Y."/>
            <person name="Adhikari A."/>
            <person name="Zheng C.-J."/>
            <person name="Schuster L."/>
            <person name="Cowan T.M."/>
            <person name="Smanski M.J."/>
            <person name="Chevrette M.G."/>
            <person name="De Carvalho L.P.S."/>
            <person name="Shen B."/>
        </authorList>
    </citation>
    <scope>NUCLEOTIDE SEQUENCE [LARGE SCALE GENOMIC DNA]</scope>
    <source>
        <strain evidence="3 4">NPDC058753</strain>
    </source>
</reference>
<dbReference type="InterPro" id="IPR036928">
    <property type="entry name" value="AS_sf"/>
</dbReference>
<dbReference type="EC" id="3.5.1.54" evidence="3"/>
<evidence type="ECO:0000313" key="4">
    <source>
        <dbReference type="Proteomes" id="UP001599542"/>
    </source>
</evidence>
<dbReference type="SUPFAM" id="SSF75304">
    <property type="entry name" value="Amidase signature (AS) enzymes"/>
    <property type="match status" value="1"/>
</dbReference>
<dbReference type="GO" id="GO:0004039">
    <property type="term" value="F:allophanate hydrolase activity"/>
    <property type="evidence" value="ECO:0007669"/>
    <property type="project" value="UniProtKB-EC"/>
</dbReference>
<dbReference type="Pfam" id="PF21986">
    <property type="entry name" value="AH_C"/>
    <property type="match status" value="1"/>
</dbReference>
<evidence type="ECO:0000313" key="3">
    <source>
        <dbReference type="EMBL" id="MFE1351735.1"/>
    </source>
</evidence>